<gene>
    <name evidence="2" type="ORF">C0V82_01915</name>
</gene>
<dbReference type="Pfam" id="PF13588">
    <property type="entry name" value="HSDR_N_2"/>
    <property type="match status" value="1"/>
</dbReference>
<dbReference type="GO" id="GO:0004519">
    <property type="term" value="F:endonuclease activity"/>
    <property type="evidence" value="ECO:0007669"/>
    <property type="project" value="UniProtKB-KW"/>
</dbReference>
<dbReference type="KEGG" id="ncb:C0V82_01915"/>
<sequence length="369" mass="41789">MEMQDKVRNLVGRIEKHRGNILTEEACKNAFVMPFLNMLGYDVFNPDVVIPEFIADVGIKKGEKVDYAIRVGGKISILIECKCSSANLKEVHMSQLYRYFHVTEAKFAILTNGIEYWFYTDIDEPNKMDQIPFFKFNLLSHRSADILELQKFSSDQFNVDNIVSTANNLKYSSALKNEFSKEIASPSDEFCKILVSRIVSGSMTSKVKEKYYGLVKSAINDALADILSDRISSALDMTSSAATSLARSGFVEPAPQPVPTSTIEVPEKPEGEEEVVTTQEELEGYYVVKAIVRNVISGERVSIRDAKSYCAILVDNNNRKPLARLHLNSKSVKYIGLFKGKDEEKFKIENIDDIYKFDEMLRETARQYI</sequence>
<dbReference type="OrthoDB" id="9148007at2"/>
<proteinExistence type="predicted"/>
<keyword evidence="2" id="KW-0255">Endonuclease</keyword>
<dbReference type="InterPro" id="IPR017035">
    <property type="entry name" value="UCP035009_HsdR_All3000-type"/>
</dbReference>
<dbReference type="Proteomes" id="UP000234752">
    <property type="component" value="Chromosome eg_1"/>
</dbReference>
<reference evidence="2 3" key="1">
    <citation type="submission" date="2017-12" db="EMBL/GenBank/DDBJ databases">
        <title>Genomes of bacteria within cyanobacterial aggregates.</title>
        <authorList>
            <person name="Cai H."/>
        </authorList>
    </citation>
    <scope>NUCLEOTIDE SEQUENCE [LARGE SCALE GENOMIC DNA]</scope>
    <source>
        <strain evidence="2 3">TH16</strain>
    </source>
</reference>
<keyword evidence="2" id="KW-0540">Nuclease</keyword>
<organism evidence="2 3">
    <name type="scientific">Niveispirillum cyanobacteriorum</name>
    <dbReference type="NCBI Taxonomy" id="1612173"/>
    <lineage>
        <taxon>Bacteria</taxon>
        <taxon>Pseudomonadati</taxon>
        <taxon>Pseudomonadota</taxon>
        <taxon>Alphaproteobacteria</taxon>
        <taxon>Rhodospirillales</taxon>
        <taxon>Azospirillaceae</taxon>
        <taxon>Niveispirillum</taxon>
    </lineage>
</organism>
<feature type="domain" description="Type I restriction enzyme R protein N-terminal" evidence="1">
    <location>
        <begin position="24"/>
        <end position="131"/>
    </location>
</feature>
<dbReference type="EMBL" id="CP025611">
    <property type="protein sequence ID" value="AUN29140.1"/>
    <property type="molecule type" value="Genomic_DNA"/>
</dbReference>
<dbReference type="PIRSF" id="PIRSF035009">
    <property type="entry name" value="UCP035009_HSDR_N"/>
    <property type="match status" value="1"/>
</dbReference>
<dbReference type="AlphaFoldDB" id="A0A2K9N7N7"/>
<protein>
    <submittedName>
        <fullName evidence="2">Restriction endonuclease</fullName>
    </submittedName>
</protein>
<evidence type="ECO:0000259" key="1">
    <source>
        <dbReference type="Pfam" id="PF13588"/>
    </source>
</evidence>
<keyword evidence="3" id="KW-1185">Reference proteome</keyword>
<accession>A0A2K9N7N7</accession>
<dbReference type="RefSeq" id="WP_102110889.1">
    <property type="nucleotide sequence ID" value="NZ_BMGN01000004.1"/>
</dbReference>
<dbReference type="InterPro" id="IPR029464">
    <property type="entry name" value="HSDR_N"/>
</dbReference>
<evidence type="ECO:0000313" key="3">
    <source>
        <dbReference type="Proteomes" id="UP000234752"/>
    </source>
</evidence>
<name>A0A2K9N7N7_9PROT</name>
<keyword evidence="2" id="KW-0378">Hydrolase</keyword>
<evidence type="ECO:0000313" key="2">
    <source>
        <dbReference type="EMBL" id="AUN29140.1"/>
    </source>
</evidence>